<sequence length="25" mass="2942">MSVGSDLGTTKHKEKGRHLRLEYLW</sequence>
<evidence type="ECO:0000313" key="2">
    <source>
        <dbReference type="Proteomes" id="UP000593576"/>
    </source>
</evidence>
<name>A0A7J9M9V0_GOSSC</name>
<dbReference type="AlphaFoldDB" id="A0A7J9M9V0"/>
<reference evidence="1 2" key="1">
    <citation type="journal article" date="2019" name="Genome Biol. Evol.">
        <title>Insights into the evolution of the New World diploid cottons (Gossypium, subgenus Houzingenia) based on genome sequencing.</title>
        <authorList>
            <person name="Grover C.E."/>
            <person name="Arick M.A. 2nd"/>
            <person name="Thrash A."/>
            <person name="Conover J.L."/>
            <person name="Sanders W.S."/>
            <person name="Peterson D.G."/>
            <person name="Frelichowski J.E."/>
            <person name="Scheffler J.A."/>
            <person name="Scheffler B.E."/>
            <person name="Wendel J.F."/>
        </authorList>
    </citation>
    <scope>NUCLEOTIDE SEQUENCE [LARGE SCALE GENOMIC DNA]</scope>
    <source>
        <strain evidence="1">1</strain>
        <tissue evidence="1">Leaf</tissue>
    </source>
</reference>
<protein>
    <submittedName>
        <fullName evidence="1">Uncharacterized protein</fullName>
    </submittedName>
</protein>
<gene>
    <name evidence="1" type="ORF">Goshw_005194</name>
</gene>
<proteinExistence type="predicted"/>
<dbReference type="Proteomes" id="UP000593576">
    <property type="component" value="Unassembled WGS sequence"/>
</dbReference>
<evidence type="ECO:0000313" key="1">
    <source>
        <dbReference type="EMBL" id="MBA0867862.1"/>
    </source>
</evidence>
<keyword evidence="2" id="KW-1185">Reference proteome</keyword>
<feature type="non-terminal residue" evidence="1">
    <location>
        <position position="25"/>
    </location>
</feature>
<comment type="caution">
    <text evidence="1">The sequence shown here is derived from an EMBL/GenBank/DDBJ whole genome shotgun (WGS) entry which is preliminary data.</text>
</comment>
<accession>A0A7J9M9V0</accession>
<organism evidence="1 2">
    <name type="scientific">Gossypium schwendimanii</name>
    <name type="common">Cotton</name>
    <dbReference type="NCBI Taxonomy" id="34291"/>
    <lineage>
        <taxon>Eukaryota</taxon>
        <taxon>Viridiplantae</taxon>
        <taxon>Streptophyta</taxon>
        <taxon>Embryophyta</taxon>
        <taxon>Tracheophyta</taxon>
        <taxon>Spermatophyta</taxon>
        <taxon>Magnoliopsida</taxon>
        <taxon>eudicotyledons</taxon>
        <taxon>Gunneridae</taxon>
        <taxon>Pentapetalae</taxon>
        <taxon>rosids</taxon>
        <taxon>malvids</taxon>
        <taxon>Malvales</taxon>
        <taxon>Malvaceae</taxon>
        <taxon>Malvoideae</taxon>
        <taxon>Gossypium</taxon>
    </lineage>
</organism>
<dbReference type="EMBL" id="JABFAF010000010">
    <property type="protein sequence ID" value="MBA0867862.1"/>
    <property type="molecule type" value="Genomic_DNA"/>
</dbReference>